<name>A0A6G4WY89_9ACTN</name>
<evidence type="ECO:0000256" key="3">
    <source>
        <dbReference type="ARBA" id="ARBA00022729"/>
    </source>
</evidence>
<feature type="domain" description="Solute-binding protein family 3/N-terminal" evidence="5">
    <location>
        <begin position="122"/>
        <end position="350"/>
    </location>
</feature>
<feature type="compositionally biased region" description="Low complexity" evidence="4">
    <location>
        <begin position="83"/>
        <end position="93"/>
    </location>
</feature>
<sequence>MRGSGPGRIRRIAVALRRGCRAGAARARVLRTAAASDAGRALALGAGAVVLASAALSADGGGSPEGETAARAAEGRGAVAAAAPAAGPRQPAPCDDGERAAASLRPSGADGTAVKRIKKRGKLVVGVDQNSYLWGYRDPATGDIEGFDIDLARAIARDLVDGDGPGKLTFRTIPTDQRIPALRKRDVDMVVRTMTITCERSREVAFSTAYFEAGQQLLAPKKGARVKGFDSSMRGKRVCYAAGSTAEELMTSGRYQKLGARPVVVANQLDCLVRMQLGEADATVTDSALGAGQAAQDSSVELIGEPVTEEPYGVAMNLRDEDLVRRVNRVLDTFRAGQWSRSYGKWLKDGLGGTKDGGKAKPPKPLYRD</sequence>
<gene>
    <name evidence="6" type="ORF">G5C65_14685</name>
</gene>
<dbReference type="PANTHER" id="PTHR30085:SF6">
    <property type="entry name" value="ABC TRANSPORTER GLUTAMINE-BINDING PROTEIN GLNH"/>
    <property type="match status" value="1"/>
</dbReference>
<comment type="similarity">
    <text evidence="1">Belongs to the bacterial solute-binding protein 3 family.</text>
</comment>
<keyword evidence="2" id="KW-0813">Transport</keyword>
<dbReference type="RefSeq" id="WP_165299261.1">
    <property type="nucleotide sequence ID" value="NZ_JAAKZZ010000126.1"/>
</dbReference>
<comment type="caution">
    <text evidence="6">The sequence shown here is derived from an EMBL/GenBank/DDBJ whole genome shotgun (WGS) entry which is preliminary data.</text>
</comment>
<proteinExistence type="inferred from homology"/>
<evidence type="ECO:0000313" key="7">
    <source>
        <dbReference type="Proteomes" id="UP000477722"/>
    </source>
</evidence>
<reference evidence="6 7" key="1">
    <citation type="submission" date="2020-02" db="EMBL/GenBank/DDBJ databases">
        <title>Whole-genome analyses of novel actinobacteria.</title>
        <authorList>
            <person name="Sahin N."/>
            <person name="Tatar D."/>
        </authorList>
    </citation>
    <scope>NUCLEOTIDE SEQUENCE [LARGE SCALE GENOMIC DNA]</scope>
    <source>
        <strain evidence="6 7">SB3404</strain>
    </source>
</reference>
<dbReference type="InterPro" id="IPR001638">
    <property type="entry name" value="Solute-binding_3/MltF_N"/>
</dbReference>
<dbReference type="AlphaFoldDB" id="A0A6G4WY89"/>
<feature type="region of interest" description="Disordered" evidence="4">
    <location>
        <begin position="83"/>
        <end position="111"/>
    </location>
</feature>
<evidence type="ECO:0000256" key="2">
    <source>
        <dbReference type="ARBA" id="ARBA00022448"/>
    </source>
</evidence>
<organism evidence="6 7">
    <name type="scientific">Streptomyces boncukensis</name>
    <dbReference type="NCBI Taxonomy" id="2711219"/>
    <lineage>
        <taxon>Bacteria</taxon>
        <taxon>Bacillati</taxon>
        <taxon>Actinomycetota</taxon>
        <taxon>Actinomycetes</taxon>
        <taxon>Kitasatosporales</taxon>
        <taxon>Streptomycetaceae</taxon>
        <taxon>Streptomyces</taxon>
    </lineage>
</organism>
<feature type="region of interest" description="Disordered" evidence="4">
    <location>
        <begin position="349"/>
        <end position="369"/>
    </location>
</feature>
<dbReference type="Proteomes" id="UP000477722">
    <property type="component" value="Unassembled WGS sequence"/>
</dbReference>
<protein>
    <submittedName>
        <fullName evidence="6">Glutamate ABC transporter substrate-binding protein</fullName>
    </submittedName>
</protein>
<dbReference type="GO" id="GO:0006865">
    <property type="term" value="P:amino acid transport"/>
    <property type="evidence" value="ECO:0007669"/>
    <property type="project" value="TreeGrafter"/>
</dbReference>
<evidence type="ECO:0000256" key="1">
    <source>
        <dbReference type="ARBA" id="ARBA00010333"/>
    </source>
</evidence>
<dbReference type="GO" id="GO:0005576">
    <property type="term" value="C:extracellular region"/>
    <property type="evidence" value="ECO:0007669"/>
    <property type="project" value="TreeGrafter"/>
</dbReference>
<accession>A0A6G4WY89</accession>
<keyword evidence="3" id="KW-0732">Signal</keyword>
<dbReference type="Pfam" id="PF00497">
    <property type="entry name" value="SBP_bac_3"/>
    <property type="match status" value="1"/>
</dbReference>
<dbReference type="EMBL" id="JAAKZZ010000126">
    <property type="protein sequence ID" value="NGO69577.1"/>
    <property type="molecule type" value="Genomic_DNA"/>
</dbReference>
<dbReference type="InterPro" id="IPR051455">
    <property type="entry name" value="Bact_solute-bind_prot3"/>
</dbReference>
<evidence type="ECO:0000256" key="4">
    <source>
        <dbReference type="SAM" id="MobiDB-lite"/>
    </source>
</evidence>
<evidence type="ECO:0000259" key="5">
    <source>
        <dbReference type="SMART" id="SM00062"/>
    </source>
</evidence>
<dbReference type="PANTHER" id="PTHR30085">
    <property type="entry name" value="AMINO ACID ABC TRANSPORTER PERMEASE"/>
    <property type="match status" value="1"/>
</dbReference>
<keyword evidence="7" id="KW-1185">Reference proteome</keyword>
<dbReference type="SMART" id="SM00062">
    <property type="entry name" value="PBPb"/>
    <property type="match status" value="1"/>
</dbReference>
<dbReference type="CDD" id="cd13690">
    <property type="entry name" value="PBP2_GluB"/>
    <property type="match status" value="1"/>
</dbReference>
<dbReference type="Gene3D" id="3.40.190.10">
    <property type="entry name" value="Periplasmic binding protein-like II"/>
    <property type="match status" value="2"/>
</dbReference>
<dbReference type="GO" id="GO:0030288">
    <property type="term" value="C:outer membrane-bounded periplasmic space"/>
    <property type="evidence" value="ECO:0007669"/>
    <property type="project" value="TreeGrafter"/>
</dbReference>
<evidence type="ECO:0000313" key="6">
    <source>
        <dbReference type="EMBL" id="NGO69577.1"/>
    </source>
</evidence>
<dbReference type="SUPFAM" id="SSF53850">
    <property type="entry name" value="Periplasmic binding protein-like II"/>
    <property type="match status" value="1"/>
</dbReference>